<sequence length="701" mass="75582">MPILSIVAPEIPAEGQDKFLANLPAILSDIKSQPGVAGVTAGQIVGQDGVPVTDFKFVHAIAFKTAEDQKTFADSAWSQEQKARYVEKAGDLPAVGRFELPELPTDKAPPAYLQYTTLHIEDESHHVEARKAFEDVIKALGKEAFGGRTVDEPFIGLGIIGWDSLEEAGAAFQQPEVAALWAKYLSLGKGKNIIVKIHHHTFVLHMETLDHSTRADITDDIAGSLRKSCVEMALNRIDGDEELYVGGIFALKRPTALSDRGITHVLSVVRCDPSEDWSAQYRHKVIDVDDVDDEDLLYHLPGAVRFIDDALHPKPEGKEKKAVRNGRKAAVLADVIGVATGGDATAPSDDEASDEQAEADEDTVFKAKADRLRAAAGPSQKDTPALSADPRSADPDAITPVPAIEHLSLSSAGKPGAVYVHCAMGKSRSVTAVAAYLLFKHPARFGQRPTATEIHSSVSSTAKWQGTSDAARKAVEAVVAHIRKTREIAEPNPGFISQLEMWWDMGCPVKEGELEKHQIYQRWTYKREVEESLAVGEAPSRLRFEDEERAKGGASGPGTGQEKELRCKKCRRVLATSAFVLDHEPVAGVSPAPQACQHVFVEPLSWMRPTLEQAELEGRLVCPSDRCGASLGRYSWRGFKCSCGGWVTPAFSLARGRVDEVRASVGVGAGTGADAEAARRAQRAALGIRMPAGAGGGNGRL</sequence>
<dbReference type="PANTHER" id="PTHR45848:SF4">
    <property type="entry name" value="DUAL SPECIFICITY PROTEIN PHOSPHATASE 12"/>
    <property type="match status" value="1"/>
</dbReference>
<feature type="compositionally biased region" description="Acidic residues" evidence="5">
    <location>
        <begin position="348"/>
        <end position="360"/>
    </location>
</feature>
<comment type="caution">
    <text evidence="7">The sequence shown here is derived from an EMBL/GenBank/DDBJ whole genome shotgun (WGS) entry which is preliminary data.</text>
</comment>
<dbReference type="Proteomes" id="UP000288725">
    <property type="component" value="Chromosome 3"/>
</dbReference>
<evidence type="ECO:0000259" key="6">
    <source>
        <dbReference type="PROSITE" id="PS50056"/>
    </source>
</evidence>
<dbReference type="InterPro" id="IPR029021">
    <property type="entry name" value="Prot-tyrosine_phosphatase-like"/>
</dbReference>
<dbReference type="GO" id="GO:0004725">
    <property type="term" value="F:protein tyrosine phosphatase activity"/>
    <property type="evidence" value="ECO:0007669"/>
    <property type="project" value="UniProtKB-EC"/>
</dbReference>
<organism evidence="7 8">
    <name type="scientific">Verticillium dahliae</name>
    <name type="common">Verticillium wilt</name>
    <dbReference type="NCBI Taxonomy" id="27337"/>
    <lineage>
        <taxon>Eukaryota</taxon>
        <taxon>Fungi</taxon>
        <taxon>Dikarya</taxon>
        <taxon>Ascomycota</taxon>
        <taxon>Pezizomycotina</taxon>
        <taxon>Sordariomycetes</taxon>
        <taxon>Hypocreomycetidae</taxon>
        <taxon>Glomerellales</taxon>
        <taxon>Plectosphaerellaceae</taxon>
        <taxon>Verticillium</taxon>
    </lineage>
</organism>
<dbReference type="SUPFAM" id="SSF52799">
    <property type="entry name" value="(Phosphotyrosine protein) phosphatases II"/>
    <property type="match status" value="1"/>
</dbReference>
<keyword evidence="4" id="KW-0904">Protein phosphatase</keyword>
<dbReference type="PROSITE" id="PS50056">
    <property type="entry name" value="TYR_PHOSPHATASE_2"/>
    <property type="match status" value="1"/>
</dbReference>
<dbReference type="GO" id="GO:0008138">
    <property type="term" value="F:protein tyrosine/serine/threonine phosphatase activity"/>
    <property type="evidence" value="ECO:0007669"/>
    <property type="project" value="TreeGrafter"/>
</dbReference>
<comment type="similarity">
    <text evidence="1">Belongs to the protein-tyrosine phosphatase family. Non-receptor class dual specificity subfamily.</text>
</comment>
<evidence type="ECO:0000256" key="5">
    <source>
        <dbReference type="SAM" id="MobiDB-lite"/>
    </source>
</evidence>
<protein>
    <recommendedName>
        <fullName evidence="2">protein-tyrosine-phosphatase</fullName>
        <ecNumber evidence="2">3.1.3.48</ecNumber>
    </recommendedName>
</protein>
<accession>A0A444RKP0</accession>
<gene>
    <name evidence="7" type="ORF">VDGE_03768</name>
</gene>
<dbReference type="GO" id="GO:0005634">
    <property type="term" value="C:nucleus"/>
    <property type="evidence" value="ECO:0007669"/>
    <property type="project" value="TreeGrafter"/>
</dbReference>
<dbReference type="EC" id="3.1.3.48" evidence="2"/>
<name>A0A444RKP0_VERDA</name>
<evidence type="ECO:0000313" key="8">
    <source>
        <dbReference type="Proteomes" id="UP000288725"/>
    </source>
</evidence>
<evidence type="ECO:0000313" key="7">
    <source>
        <dbReference type="EMBL" id="RXG41689.1"/>
    </source>
</evidence>
<dbReference type="EMBL" id="RSDZ01000182">
    <property type="protein sequence ID" value="RXG41689.1"/>
    <property type="molecule type" value="Genomic_DNA"/>
</dbReference>
<proteinExistence type="inferred from homology"/>
<dbReference type="PANTHER" id="PTHR45848">
    <property type="entry name" value="DUAL SPECIFICITY PROTEIN PHOSPHATASE 12 FAMILY MEMBER"/>
    <property type="match status" value="1"/>
</dbReference>
<dbReference type="SMART" id="SM00195">
    <property type="entry name" value="DSPc"/>
    <property type="match status" value="1"/>
</dbReference>
<evidence type="ECO:0000256" key="2">
    <source>
        <dbReference type="ARBA" id="ARBA00013064"/>
    </source>
</evidence>
<feature type="domain" description="Tyrosine specific protein phosphatases" evidence="6">
    <location>
        <begin position="395"/>
        <end position="438"/>
    </location>
</feature>
<dbReference type="InterPro" id="IPR000387">
    <property type="entry name" value="Tyr_Pase_dom"/>
</dbReference>
<evidence type="ECO:0000256" key="1">
    <source>
        <dbReference type="ARBA" id="ARBA00008601"/>
    </source>
</evidence>
<feature type="region of interest" description="Disordered" evidence="5">
    <location>
        <begin position="372"/>
        <end position="398"/>
    </location>
</feature>
<evidence type="ECO:0000256" key="3">
    <source>
        <dbReference type="ARBA" id="ARBA00022801"/>
    </source>
</evidence>
<keyword evidence="3" id="KW-0378">Hydrolase</keyword>
<feature type="region of interest" description="Disordered" evidence="5">
    <location>
        <begin position="341"/>
        <end position="360"/>
    </location>
</feature>
<dbReference type="Gene3D" id="3.90.190.10">
    <property type="entry name" value="Protein tyrosine phosphatase superfamily"/>
    <property type="match status" value="1"/>
</dbReference>
<dbReference type="AlphaFoldDB" id="A0A444RKP0"/>
<evidence type="ECO:0000256" key="4">
    <source>
        <dbReference type="ARBA" id="ARBA00022912"/>
    </source>
</evidence>
<dbReference type="InterPro" id="IPR020422">
    <property type="entry name" value="TYR_PHOSPHATASE_DUAL_dom"/>
</dbReference>
<reference evidence="7 8" key="1">
    <citation type="submission" date="2018-12" db="EMBL/GenBank/DDBJ databases">
        <title>Genome of Verticillium dahliae isolate Getta Getta.</title>
        <authorList>
            <person name="Gardiner D.M."/>
        </authorList>
    </citation>
    <scope>NUCLEOTIDE SEQUENCE [LARGE SCALE GENOMIC DNA]</scope>
    <source>
        <strain evidence="7 8">Getta Getta</strain>
    </source>
</reference>